<name>A0A7V4WU51_CALAY</name>
<dbReference type="GO" id="GO:0004175">
    <property type="term" value="F:endopeptidase activity"/>
    <property type="evidence" value="ECO:0007669"/>
    <property type="project" value="TreeGrafter"/>
</dbReference>
<dbReference type="EMBL" id="DRQG01000034">
    <property type="protein sequence ID" value="HGY54860.1"/>
    <property type="molecule type" value="Genomic_DNA"/>
</dbReference>
<evidence type="ECO:0000256" key="2">
    <source>
        <dbReference type="ARBA" id="ARBA00022670"/>
    </source>
</evidence>
<dbReference type="NCBIfam" id="TIGR00225">
    <property type="entry name" value="prc"/>
    <property type="match status" value="1"/>
</dbReference>
<evidence type="ECO:0000256" key="1">
    <source>
        <dbReference type="ARBA" id="ARBA00009179"/>
    </source>
</evidence>
<gene>
    <name evidence="7" type="ORF">ENK44_04100</name>
</gene>
<dbReference type="Gene3D" id="2.30.42.10">
    <property type="match status" value="1"/>
</dbReference>
<dbReference type="PANTHER" id="PTHR32060">
    <property type="entry name" value="TAIL-SPECIFIC PROTEASE"/>
    <property type="match status" value="1"/>
</dbReference>
<dbReference type="GO" id="GO:0006508">
    <property type="term" value="P:proteolysis"/>
    <property type="evidence" value="ECO:0007669"/>
    <property type="project" value="UniProtKB-KW"/>
</dbReference>
<evidence type="ECO:0000256" key="5">
    <source>
        <dbReference type="RuleBase" id="RU004404"/>
    </source>
</evidence>
<protein>
    <submittedName>
        <fullName evidence="7">S41 family peptidase</fullName>
    </submittedName>
</protein>
<dbReference type="Gene3D" id="3.30.750.44">
    <property type="match status" value="1"/>
</dbReference>
<evidence type="ECO:0000259" key="6">
    <source>
        <dbReference type="PROSITE" id="PS50106"/>
    </source>
</evidence>
<keyword evidence="2 5" id="KW-0645">Protease</keyword>
<accession>A0A7V4WU51</accession>
<dbReference type="Proteomes" id="UP000885779">
    <property type="component" value="Unassembled WGS sequence"/>
</dbReference>
<dbReference type="FunFam" id="2.30.42.10:FF:000063">
    <property type="entry name" value="Peptidase, S41 family"/>
    <property type="match status" value="1"/>
</dbReference>
<dbReference type="InterPro" id="IPR001478">
    <property type="entry name" value="PDZ"/>
</dbReference>
<dbReference type="PROSITE" id="PS50106">
    <property type="entry name" value="PDZ"/>
    <property type="match status" value="1"/>
</dbReference>
<dbReference type="InterPro" id="IPR055210">
    <property type="entry name" value="CtpA/B_N"/>
</dbReference>
<dbReference type="InterPro" id="IPR041489">
    <property type="entry name" value="PDZ_6"/>
</dbReference>
<dbReference type="PANTHER" id="PTHR32060:SF30">
    <property type="entry name" value="CARBOXY-TERMINAL PROCESSING PROTEASE CTPA"/>
    <property type="match status" value="1"/>
</dbReference>
<sequence>MMFRMKTHWSLLLIFVFLFHLQADEQDYYLRLKKGWQYMREVYLQLNQHYVEDVDPYPLIKAGINGMLDKLDPYTVFIDENGERRLRIITTGKYGGLGMEVGLRNKKITVISPIEGTPAQRMGIRAGDIIEKVDDQSVSGWSIEQVSGKLRGKVGTRVKLLLRRPGLEKPFELVLTREEIIIKDVSYSDFVAPGIAYVTLSGFTEKAAAELKLAIKELQDRGEIKAFILDLRGNPGGLLKSAVDVVNVFVPKGKLVVYTKGFREKEARFYTNKIPVLPDVPLAVLVDGGSASASEIVAGALQDMDRAVIVGEPTFGKGLVQKVYTLDDQFDGKLKITTAKYYVPSGRCIQKRDYGQNNNVFIRDSSATDSSTHVYFTENKRKVYDHGGIYPDVTVRQDSMNYIVVDLIRKNLLFDFAVDYHQKHPEWQGDFIISDAIMDQFAAYLKEKNFKPTMIVDKELDKVKKIAQREGYSEKTLQLIKQLRDQFAGERKAIYRNNLEQIRVLLRLELAEKYYGKDFRQKLSLEDDRQAQETIRILQNQAQYKDILAIQ</sequence>
<dbReference type="AlphaFoldDB" id="A0A7V4WU51"/>
<dbReference type="Pfam" id="PF17820">
    <property type="entry name" value="PDZ_6"/>
    <property type="match status" value="1"/>
</dbReference>
<dbReference type="GO" id="GO:0008236">
    <property type="term" value="F:serine-type peptidase activity"/>
    <property type="evidence" value="ECO:0007669"/>
    <property type="project" value="UniProtKB-KW"/>
</dbReference>
<dbReference type="Pfam" id="PF03572">
    <property type="entry name" value="Peptidase_S41"/>
    <property type="match status" value="1"/>
</dbReference>
<reference evidence="7" key="1">
    <citation type="journal article" date="2020" name="mSystems">
        <title>Genome- and Community-Level Interaction Insights into Carbon Utilization and Element Cycling Functions of Hydrothermarchaeota in Hydrothermal Sediment.</title>
        <authorList>
            <person name="Zhou Z."/>
            <person name="Liu Y."/>
            <person name="Xu W."/>
            <person name="Pan J."/>
            <person name="Luo Z.H."/>
            <person name="Li M."/>
        </authorList>
    </citation>
    <scope>NUCLEOTIDE SEQUENCE [LARGE SCALE GENOMIC DNA]</scope>
    <source>
        <strain evidence="7">HyVt-577</strain>
    </source>
</reference>
<evidence type="ECO:0000256" key="3">
    <source>
        <dbReference type="ARBA" id="ARBA00022801"/>
    </source>
</evidence>
<keyword evidence="4 5" id="KW-0720">Serine protease</keyword>
<dbReference type="CDD" id="cd06782">
    <property type="entry name" value="cpPDZ_CPP-like"/>
    <property type="match status" value="1"/>
</dbReference>
<dbReference type="SMART" id="SM00245">
    <property type="entry name" value="TSPc"/>
    <property type="match status" value="1"/>
</dbReference>
<keyword evidence="3 5" id="KW-0378">Hydrolase</keyword>
<evidence type="ECO:0000313" key="7">
    <source>
        <dbReference type="EMBL" id="HGY54860.1"/>
    </source>
</evidence>
<dbReference type="Gene3D" id="3.90.226.10">
    <property type="entry name" value="2-enoyl-CoA Hydratase, Chain A, domain 1"/>
    <property type="match status" value="1"/>
</dbReference>
<dbReference type="GO" id="GO:0007165">
    <property type="term" value="P:signal transduction"/>
    <property type="evidence" value="ECO:0007669"/>
    <property type="project" value="TreeGrafter"/>
</dbReference>
<proteinExistence type="inferred from homology"/>
<dbReference type="CDD" id="cd07560">
    <property type="entry name" value="Peptidase_S41_CPP"/>
    <property type="match status" value="1"/>
</dbReference>
<dbReference type="Pfam" id="PF22694">
    <property type="entry name" value="CtpB_N-like"/>
    <property type="match status" value="1"/>
</dbReference>
<dbReference type="SMART" id="SM00228">
    <property type="entry name" value="PDZ"/>
    <property type="match status" value="1"/>
</dbReference>
<evidence type="ECO:0000256" key="4">
    <source>
        <dbReference type="ARBA" id="ARBA00022825"/>
    </source>
</evidence>
<dbReference type="InterPro" id="IPR036034">
    <property type="entry name" value="PDZ_sf"/>
</dbReference>
<feature type="domain" description="PDZ" evidence="6">
    <location>
        <begin position="86"/>
        <end position="151"/>
    </location>
</feature>
<organism evidence="7">
    <name type="scientific">Caldithrix abyssi</name>
    <dbReference type="NCBI Taxonomy" id="187145"/>
    <lineage>
        <taxon>Bacteria</taxon>
        <taxon>Pseudomonadati</taxon>
        <taxon>Calditrichota</taxon>
        <taxon>Calditrichia</taxon>
        <taxon>Calditrichales</taxon>
        <taxon>Calditrichaceae</taxon>
        <taxon>Caldithrix</taxon>
    </lineage>
</organism>
<dbReference type="SUPFAM" id="SSF52096">
    <property type="entry name" value="ClpP/crotonase"/>
    <property type="match status" value="1"/>
</dbReference>
<dbReference type="GO" id="GO:0030288">
    <property type="term" value="C:outer membrane-bounded periplasmic space"/>
    <property type="evidence" value="ECO:0007669"/>
    <property type="project" value="TreeGrafter"/>
</dbReference>
<comment type="caution">
    <text evidence="7">The sequence shown here is derived from an EMBL/GenBank/DDBJ whole genome shotgun (WGS) entry which is preliminary data.</text>
</comment>
<dbReference type="InterPro" id="IPR029045">
    <property type="entry name" value="ClpP/crotonase-like_dom_sf"/>
</dbReference>
<dbReference type="InterPro" id="IPR004447">
    <property type="entry name" value="Peptidase_S41A"/>
</dbReference>
<dbReference type="SUPFAM" id="SSF50156">
    <property type="entry name" value="PDZ domain-like"/>
    <property type="match status" value="1"/>
</dbReference>
<comment type="similarity">
    <text evidence="1 5">Belongs to the peptidase S41A family.</text>
</comment>
<dbReference type="InterPro" id="IPR005151">
    <property type="entry name" value="Tail-specific_protease"/>
</dbReference>